<organism evidence="1 2">
    <name type="scientific">Helianthus annuus</name>
    <name type="common">Common sunflower</name>
    <dbReference type="NCBI Taxonomy" id="4232"/>
    <lineage>
        <taxon>Eukaryota</taxon>
        <taxon>Viridiplantae</taxon>
        <taxon>Streptophyta</taxon>
        <taxon>Embryophyta</taxon>
        <taxon>Tracheophyta</taxon>
        <taxon>Spermatophyta</taxon>
        <taxon>Magnoliopsida</taxon>
        <taxon>eudicotyledons</taxon>
        <taxon>Gunneridae</taxon>
        <taxon>Pentapetalae</taxon>
        <taxon>asterids</taxon>
        <taxon>campanulids</taxon>
        <taxon>Asterales</taxon>
        <taxon>Asteraceae</taxon>
        <taxon>Asteroideae</taxon>
        <taxon>Heliantheae alliance</taxon>
        <taxon>Heliantheae</taxon>
        <taxon>Helianthus</taxon>
    </lineage>
</organism>
<name>A0A9K3GXF6_HELAN</name>
<dbReference type="Gramene" id="mRNA:HanXRQr2_Chr16g0729941">
    <property type="protein sequence ID" value="CDS:HanXRQr2_Chr16g0729941.1"/>
    <property type="gene ID" value="HanXRQr2_Chr16g0729941"/>
</dbReference>
<protein>
    <submittedName>
        <fullName evidence="1">Uncharacterized protein</fullName>
    </submittedName>
</protein>
<accession>A0A9K3GXF6</accession>
<dbReference type="EMBL" id="MNCJ02000331">
    <property type="protein sequence ID" value="KAF5758501.1"/>
    <property type="molecule type" value="Genomic_DNA"/>
</dbReference>
<proteinExistence type="predicted"/>
<evidence type="ECO:0000313" key="2">
    <source>
        <dbReference type="Proteomes" id="UP000215914"/>
    </source>
</evidence>
<sequence>MLVEQVDCTLSYLDMQVAKKFWFVLCSGSAANMTPLTCAFANSILIFVHHDTNALMCDSGLNSTKNVIYHFQARFTIPKPLKPGTHQDETFIG</sequence>
<reference evidence="1" key="2">
    <citation type="submission" date="2020-06" db="EMBL/GenBank/DDBJ databases">
        <title>Helianthus annuus Genome sequencing and assembly Release 2.</title>
        <authorList>
            <person name="Gouzy J."/>
            <person name="Langlade N."/>
            <person name="Munos S."/>
        </authorList>
    </citation>
    <scope>NUCLEOTIDE SEQUENCE</scope>
    <source>
        <tissue evidence="1">Leaves</tissue>
    </source>
</reference>
<dbReference type="AlphaFoldDB" id="A0A9K3GXF6"/>
<dbReference type="Proteomes" id="UP000215914">
    <property type="component" value="Unassembled WGS sequence"/>
</dbReference>
<evidence type="ECO:0000313" key="1">
    <source>
        <dbReference type="EMBL" id="KAF5758501.1"/>
    </source>
</evidence>
<reference evidence="1" key="1">
    <citation type="journal article" date="2017" name="Nature">
        <title>The sunflower genome provides insights into oil metabolism, flowering and Asterid evolution.</title>
        <authorList>
            <person name="Badouin H."/>
            <person name="Gouzy J."/>
            <person name="Grassa C.J."/>
            <person name="Murat F."/>
            <person name="Staton S.E."/>
            <person name="Cottret L."/>
            <person name="Lelandais-Briere C."/>
            <person name="Owens G.L."/>
            <person name="Carrere S."/>
            <person name="Mayjonade B."/>
            <person name="Legrand L."/>
            <person name="Gill N."/>
            <person name="Kane N.C."/>
            <person name="Bowers J.E."/>
            <person name="Hubner S."/>
            <person name="Bellec A."/>
            <person name="Berard A."/>
            <person name="Berges H."/>
            <person name="Blanchet N."/>
            <person name="Boniface M.C."/>
            <person name="Brunel D."/>
            <person name="Catrice O."/>
            <person name="Chaidir N."/>
            <person name="Claudel C."/>
            <person name="Donnadieu C."/>
            <person name="Faraut T."/>
            <person name="Fievet G."/>
            <person name="Helmstetter N."/>
            <person name="King M."/>
            <person name="Knapp S.J."/>
            <person name="Lai Z."/>
            <person name="Le Paslier M.C."/>
            <person name="Lippi Y."/>
            <person name="Lorenzon L."/>
            <person name="Mandel J.R."/>
            <person name="Marage G."/>
            <person name="Marchand G."/>
            <person name="Marquand E."/>
            <person name="Bret-Mestries E."/>
            <person name="Morien E."/>
            <person name="Nambeesan S."/>
            <person name="Nguyen T."/>
            <person name="Pegot-Espagnet P."/>
            <person name="Pouilly N."/>
            <person name="Raftis F."/>
            <person name="Sallet E."/>
            <person name="Schiex T."/>
            <person name="Thomas J."/>
            <person name="Vandecasteele C."/>
            <person name="Vares D."/>
            <person name="Vear F."/>
            <person name="Vautrin S."/>
            <person name="Crespi M."/>
            <person name="Mangin B."/>
            <person name="Burke J.M."/>
            <person name="Salse J."/>
            <person name="Munos S."/>
            <person name="Vincourt P."/>
            <person name="Rieseberg L.H."/>
            <person name="Langlade N.B."/>
        </authorList>
    </citation>
    <scope>NUCLEOTIDE SEQUENCE</scope>
    <source>
        <tissue evidence="1">Leaves</tissue>
    </source>
</reference>
<comment type="caution">
    <text evidence="1">The sequence shown here is derived from an EMBL/GenBank/DDBJ whole genome shotgun (WGS) entry which is preliminary data.</text>
</comment>
<keyword evidence="2" id="KW-1185">Reference proteome</keyword>
<gene>
    <name evidence="1" type="ORF">HanXRQr2_Chr16g0729941</name>
</gene>